<dbReference type="SUPFAM" id="SSF116846">
    <property type="entry name" value="MIT domain"/>
    <property type="match status" value="1"/>
</dbReference>
<proteinExistence type="predicted"/>
<comment type="caution">
    <text evidence="3">The sequence shown here is derived from an EMBL/GenBank/DDBJ whole genome shotgun (WGS) entry which is preliminary data.</text>
</comment>
<feature type="compositionally biased region" description="Polar residues" evidence="2">
    <location>
        <begin position="472"/>
        <end position="491"/>
    </location>
</feature>
<dbReference type="EMBL" id="CAKKTJ010000295">
    <property type="protein sequence ID" value="CAH0479148.1"/>
    <property type="molecule type" value="Genomic_DNA"/>
</dbReference>
<gene>
    <name evidence="3" type="ORF">PBS003_LOCUS5809</name>
</gene>
<dbReference type="Gene3D" id="1.20.58.80">
    <property type="entry name" value="Phosphotransferase system, lactose/cellobiose-type IIA subunit"/>
    <property type="match status" value="1"/>
</dbReference>
<name>A0AAU9L1X3_9STRA</name>
<sequence length="510" mass="57464">MTSRTDLEARLQALRNPKRPAISPAPPPSLYTSARTNCISRGSLPVFIAVQDLSTCFPTSVAPSRALEASRGHDEVLQLTAGQLLGPEYEKAVKVAQYAMETERRQMPHTAIDAYIQAGQMLIEIGRRQAAPHLQDIVKAKALTLLERAEGLSEWTNDVLAKDSSQQALAVAYQQSQQHCNKLLTDKQELVFKMQQDNRHLKERLNQLALLTKIRGRMVKVIRTRRARKAAQAKEKVEMEMETAARATHDIMSSRRGLNEVTGDVFDYLYEDREDIHGGPNDVTGSSSEENEEPGEDYQQYQTHPASATGRSPRDVQKVGLINELHERIGLPKIDQFRNFEPLTNDPTTDKKQEQLQSELELAKQEAEKLRAAVHEMERCLQLAAEHSQQRSIKLEQEKRQDSSLSGRIRSLRSSFCSHRSVASDPGSGEMKDNGVMDQLRSSFHKVFPGQTEESDGRENVCPDRSALIEHSTYSQYSPRHTRKSSFSTSEAYDVDEVEIEEDEDGGVWL</sequence>
<dbReference type="InterPro" id="IPR036181">
    <property type="entry name" value="MIT_dom_sf"/>
</dbReference>
<evidence type="ECO:0000256" key="2">
    <source>
        <dbReference type="SAM" id="MobiDB-lite"/>
    </source>
</evidence>
<feature type="coiled-coil region" evidence="1">
    <location>
        <begin position="353"/>
        <end position="380"/>
    </location>
</feature>
<evidence type="ECO:0000256" key="1">
    <source>
        <dbReference type="SAM" id="Coils"/>
    </source>
</evidence>
<evidence type="ECO:0000313" key="3">
    <source>
        <dbReference type="EMBL" id="CAH0479148.1"/>
    </source>
</evidence>
<feature type="compositionally biased region" description="Polar residues" evidence="2">
    <location>
        <begin position="299"/>
        <end position="310"/>
    </location>
</feature>
<feature type="region of interest" description="Disordered" evidence="2">
    <location>
        <begin position="448"/>
        <end position="510"/>
    </location>
</feature>
<organism evidence="3 4">
    <name type="scientific">Peronospora belbahrii</name>
    <dbReference type="NCBI Taxonomy" id="622444"/>
    <lineage>
        <taxon>Eukaryota</taxon>
        <taxon>Sar</taxon>
        <taxon>Stramenopiles</taxon>
        <taxon>Oomycota</taxon>
        <taxon>Peronosporomycetes</taxon>
        <taxon>Peronosporales</taxon>
        <taxon>Peronosporaceae</taxon>
        <taxon>Peronospora</taxon>
    </lineage>
</organism>
<evidence type="ECO:0000313" key="4">
    <source>
        <dbReference type="Proteomes" id="UP001160483"/>
    </source>
</evidence>
<feature type="compositionally biased region" description="Acidic residues" evidence="2">
    <location>
        <begin position="493"/>
        <end position="510"/>
    </location>
</feature>
<dbReference type="AlphaFoldDB" id="A0AAU9L1X3"/>
<dbReference type="Proteomes" id="UP001160483">
    <property type="component" value="Unassembled WGS sequence"/>
</dbReference>
<protein>
    <submittedName>
        <fullName evidence="3">Uncharacterized protein</fullName>
    </submittedName>
</protein>
<reference evidence="3" key="1">
    <citation type="submission" date="2021-11" db="EMBL/GenBank/DDBJ databases">
        <authorList>
            <person name="Islam A."/>
            <person name="Islam S."/>
            <person name="Flora M.S."/>
            <person name="Rahman M."/>
            <person name="Ziaur R.M."/>
            <person name="Epstein J.H."/>
            <person name="Hassan M."/>
            <person name="Klassen M."/>
            <person name="Woodard K."/>
            <person name="Webb A."/>
            <person name="Webby R.J."/>
            <person name="El Zowalaty M.E."/>
        </authorList>
    </citation>
    <scope>NUCLEOTIDE SEQUENCE</scope>
    <source>
        <strain evidence="3">Pbs3</strain>
    </source>
</reference>
<keyword evidence="1" id="KW-0175">Coiled coil</keyword>
<accession>A0AAU9L1X3</accession>
<feature type="region of interest" description="Disordered" evidence="2">
    <location>
        <begin position="274"/>
        <end position="313"/>
    </location>
</feature>